<dbReference type="Proteomes" id="UP000038045">
    <property type="component" value="Unplaced"/>
</dbReference>
<evidence type="ECO:0000313" key="2">
    <source>
        <dbReference type="WBParaSite" id="PTRK_0000087700.1"/>
    </source>
</evidence>
<dbReference type="AlphaFoldDB" id="A0A0N4Z1Y1"/>
<proteinExistence type="predicted"/>
<reference evidence="2" key="1">
    <citation type="submission" date="2017-02" db="UniProtKB">
        <authorList>
            <consortium name="WormBaseParasite"/>
        </authorList>
    </citation>
    <scope>IDENTIFICATION</scope>
</reference>
<organism evidence="1 2">
    <name type="scientific">Parastrongyloides trichosuri</name>
    <name type="common">Possum-specific nematode worm</name>
    <dbReference type="NCBI Taxonomy" id="131310"/>
    <lineage>
        <taxon>Eukaryota</taxon>
        <taxon>Metazoa</taxon>
        <taxon>Ecdysozoa</taxon>
        <taxon>Nematoda</taxon>
        <taxon>Chromadorea</taxon>
        <taxon>Rhabditida</taxon>
        <taxon>Tylenchina</taxon>
        <taxon>Panagrolaimomorpha</taxon>
        <taxon>Strongyloidoidea</taxon>
        <taxon>Strongyloididae</taxon>
        <taxon>Parastrongyloides</taxon>
    </lineage>
</organism>
<keyword evidence="1" id="KW-1185">Reference proteome</keyword>
<name>A0A0N4Z1Y1_PARTI</name>
<protein>
    <submittedName>
        <fullName evidence="2">PXA domain-containing protein</fullName>
    </submittedName>
</protein>
<evidence type="ECO:0000313" key="1">
    <source>
        <dbReference type="Proteomes" id="UP000038045"/>
    </source>
</evidence>
<sequence length="102" mass="11963">MLWKVWKVYIYLEEILTNIKDELISGDTSGSLEAYFEIHPLKNIARPDFLDKLSKLATYRTCVSNQMLSEYINNVVKTLTHTYLIKEVAQLLPIKCVRMYCE</sequence>
<accession>A0A0N4Z1Y1</accession>
<dbReference type="WBParaSite" id="PTRK_0000087700.1">
    <property type="protein sequence ID" value="PTRK_0000087700.1"/>
    <property type="gene ID" value="PTRK_0000087700"/>
</dbReference>